<dbReference type="InterPro" id="IPR006629">
    <property type="entry name" value="LITAF"/>
</dbReference>
<dbReference type="Gene3D" id="2.30.29.30">
    <property type="entry name" value="Pleckstrin-homology domain (PH domain)/Phosphotyrosine-binding domain (PTB)"/>
    <property type="match status" value="1"/>
</dbReference>
<dbReference type="CDD" id="cd13222">
    <property type="entry name" value="PH-GRAM_GEM"/>
    <property type="match status" value="1"/>
</dbReference>
<dbReference type="EMBL" id="PKPP01002756">
    <property type="protein sequence ID" value="PWA73306.1"/>
    <property type="molecule type" value="Genomic_DNA"/>
</dbReference>
<dbReference type="InterPro" id="IPR011993">
    <property type="entry name" value="PH-like_dom_sf"/>
</dbReference>
<dbReference type="Proteomes" id="UP000245207">
    <property type="component" value="Unassembled WGS sequence"/>
</dbReference>
<accession>A0A2U1NIK8</accession>
<dbReference type="AlphaFoldDB" id="A0A2U1NIK8"/>
<evidence type="ECO:0000259" key="2">
    <source>
        <dbReference type="PROSITE" id="PS51837"/>
    </source>
</evidence>
<keyword evidence="4" id="KW-1185">Reference proteome</keyword>
<dbReference type="STRING" id="35608.A0A2U1NIK8"/>
<dbReference type="InterPro" id="IPR007750">
    <property type="entry name" value="DUF674"/>
</dbReference>
<gene>
    <name evidence="3" type="ORF">CTI12_AA244500</name>
</gene>
<evidence type="ECO:0000313" key="3">
    <source>
        <dbReference type="EMBL" id="PWA73306.1"/>
    </source>
</evidence>
<dbReference type="InterPro" id="IPR004182">
    <property type="entry name" value="GRAM"/>
</dbReference>
<comment type="caution">
    <text evidence="3">The sequence shown here is derived from an EMBL/GenBank/DDBJ whole genome shotgun (WGS) entry which is preliminary data.</text>
</comment>
<evidence type="ECO:0000256" key="1">
    <source>
        <dbReference type="ARBA" id="ARBA00009414"/>
    </source>
</evidence>
<feature type="domain" description="LITAF" evidence="2">
    <location>
        <begin position="400"/>
        <end position="480"/>
    </location>
</feature>
<dbReference type="InterPro" id="IPR037848">
    <property type="entry name" value="GEM-like"/>
</dbReference>
<dbReference type="SMART" id="SM00568">
    <property type="entry name" value="GRAM"/>
    <property type="match status" value="1"/>
</dbReference>
<dbReference type="PROSITE" id="PS51837">
    <property type="entry name" value="LITAF"/>
    <property type="match status" value="1"/>
</dbReference>
<dbReference type="OrthoDB" id="1882956at2759"/>
<reference evidence="3 4" key="1">
    <citation type="journal article" date="2018" name="Mol. Plant">
        <title>The genome of Artemisia annua provides insight into the evolution of Asteraceae family and artemisinin biosynthesis.</title>
        <authorList>
            <person name="Shen Q."/>
            <person name="Zhang L."/>
            <person name="Liao Z."/>
            <person name="Wang S."/>
            <person name="Yan T."/>
            <person name="Shi P."/>
            <person name="Liu M."/>
            <person name="Fu X."/>
            <person name="Pan Q."/>
            <person name="Wang Y."/>
            <person name="Lv Z."/>
            <person name="Lu X."/>
            <person name="Zhang F."/>
            <person name="Jiang W."/>
            <person name="Ma Y."/>
            <person name="Chen M."/>
            <person name="Hao X."/>
            <person name="Li L."/>
            <person name="Tang Y."/>
            <person name="Lv G."/>
            <person name="Zhou Y."/>
            <person name="Sun X."/>
            <person name="Brodelius P.E."/>
            <person name="Rose J.K.C."/>
            <person name="Tang K."/>
        </authorList>
    </citation>
    <scope>NUCLEOTIDE SEQUENCE [LARGE SCALE GENOMIC DNA]</scope>
    <source>
        <strain evidence="4">cv. Huhao1</strain>
        <tissue evidence="3">Leaf</tissue>
    </source>
</reference>
<dbReference type="SMART" id="SM00714">
    <property type="entry name" value="LITAF"/>
    <property type="match status" value="1"/>
</dbReference>
<protein>
    <submittedName>
        <fullName evidence="3">GRAM domain family protein</fullName>
    </submittedName>
</protein>
<dbReference type="Pfam" id="PF05056">
    <property type="entry name" value="DUF674"/>
    <property type="match status" value="1"/>
</dbReference>
<name>A0A2U1NIK8_ARTAN</name>
<organism evidence="3 4">
    <name type="scientific">Artemisia annua</name>
    <name type="common">Sweet wormwood</name>
    <dbReference type="NCBI Taxonomy" id="35608"/>
    <lineage>
        <taxon>Eukaryota</taxon>
        <taxon>Viridiplantae</taxon>
        <taxon>Streptophyta</taxon>
        <taxon>Embryophyta</taxon>
        <taxon>Tracheophyta</taxon>
        <taxon>Spermatophyta</taxon>
        <taxon>Magnoliopsida</taxon>
        <taxon>eudicotyledons</taxon>
        <taxon>Gunneridae</taxon>
        <taxon>Pentapetalae</taxon>
        <taxon>asterids</taxon>
        <taxon>campanulids</taxon>
        <taxon>Asterales</taxon>
        <taxon>Asteraceae</taxon>
        <taxon>Asteroideae</taxon>
        <taxon>Anthemideae</taxon>
        <taxon>Artemisiinae</taxon>
        <taxon>Artemisia</taxon>
    </lineage>
</organism>
<dbReference type="Pfam" id="PF02893">
    <property type="entry name" value="GRAM"/>
    <property type="match status" value="1"/>
</dbReference>
<dbReference type="PANTHER" id="PTHR31969">
    <property type="entry name" value="GEM-LIKE PROTEIN 2"/>
    <property type="match status" value="1"/>
</dbReference>
<evidence type="ECO:0000313" key="4">
    <source>
        <dbReference type="Proteomes" id="UP000245207"/>
    </source>
</evidence>
<proteinExistence type="inferred from homology"/>
<comment type="similarity">
    <text evidence="1">Belongs to the GEM family.</text>
</comment>
<dbReference type="Pfam" id="PF10601">
    <property type="entry name" value="zf-LITAF-like"/>
    <property type="match status" value="1"/>
</dbReference>
<sequence length="501" mass="55661">MATTSDRAKILLKVMVHKEHKRVIFAEADNHFVDTLFSFMTLPTGMIIRLLERVNNENIKALGSDVTNGYDYQAVGEKKWGTHVMGQPTIPTKHPDNQKAALWNAGDHQQFHHEQSPYLVYSPVEKPATNPLEPVINLFNTWTNKADSMAQKWGTHVMGQPTIPTKHPDNQKAALWNAGDHQQFHHGQSPYLVYSPVEKPVTNPLEPVINLFNTWTNKADSMARNIWHNLKTGPSVTGTAWDKMNLTAKAITGGGFESMFKQIFAPSDPNEKLKKTFACYLSTATGPVAGTIYLSTARVAFCSDRPLCFTAPSGQETWSYYKVVIPLANIGTVNPVTMRENPSERYIQIVTVDGHDFWFMGFVNYDKASKHLMSSLSEFNARVAASSDSGQIPPNAVFGDPKGVPIQQTIYRDTPAPINCAFCGSSGLTNVRSKPSLAAVVGCMIPFMVGVCFLCPSMDCLWHKYHYCPHCNEKLAEFEKNDACAVMDPPNWCQPSFALPA</sequence>